<dbReference type="GO" id="GO:0022857">
    <property type="term" value="F:transmembrane transporter activity"/>
    <property type="evidence" value="ECO:0007669"/>
    <property type="project" value="InterPro"/>
</dbReference>
<feature type="transmembrane region" description="Helical" evidence="8">
    <location>
        <begin position="175"/>
        <end position="196"/>
    </location>
</feature>
<dbReference type="OrthoDB" id="9771737at2"/>
<dbReference type="RefSeq" id="WP_051245114.1">
    <property type="nucleotide sequence ID" value="NZ_FNBW01000014.1"/>
</dbReference>
<dbReference type="InterPro" id="IPR036259">
    <property type="entry name" value="MFS_trans_sf"/>
</dbReference>
<dbReference type="PROSITE" id="PS50850">
    <property type="entry name" value="MFS"/>
    <property type="match status" value="1"/>
</dbReference>
<dbReference type="PANTHER" id="PTHR42718">
    <property type="entry name" value="MAJOR FACILITATOR SUPERFAMILY MULTIDRUG TRANSPORTER MFSC"/>
    <property type="match status" value="1"/>
</dbReference>
<feature type="transmembrane region" description="Helical" evidence="8">
    <location>
        <begin position="114"/>
        <end position="136"/>
    </location>
</feature>
<keyword evidence="4" id="KW-1003">Cell membrane</keyword>
<feature type="transmembrane region" description="Helical" evidence="8">
    <location>
        <begin position="208"/>
        <end position="227"/>
    </location>
</feature>
<feature type="transmembrane region" description="Helical" evidence="8">
    <location>
        <begin position="341"/>
        <end position="358"/>
    </location>
</feature>
<sequence length="510" mass="55897">MATAVPSALPDAAGTSFAQRAVILVSLTFVTMLYTMTVMIANVALPKMQGTFAATTDQIALVVTFNIVATAVMTPASGWLASRFSRRSLMFWCAVGFTAASFLCGVAQSLEELVLYRILQGGFGAPLVPLAQATILDTFPRHQHGTATAVFSMGVVFGPIIGPTVGGFLAEELGWRWVFFLLVPFGLIAITAITVVIQDRRRSNAMRLDWFGFLTLSVAIASFQFMLDRGQRLDWFESPEIMIEAIVAALAFYLFLAHVATAEKPFLNLAMFRDRNYAIGCTIMFLFGMILWTPMVLFPPMMANIQGYPEAEIGVFMALRGLGTLVASVVMAFINRLFDPRLLLTIGFVLQGVAAAYMGGFDINLSPFALAWTSLLAGFGVGFIWVPITLITFRTLDKAFMNEATAIYHLIRNVGSSIFISVTIALVIRTTAAGYTELVPFVSIFAEANTLFGLRGDWPTDSERALAGLGAEMRRQAVMLGYINAFYLYAATCFAIIPFVFMVKYRRAER</sequence>
<evidence type="ECO:0000256" key="3">
    <source>
        <dbReference type="ARBA" id="ARBA00022448"/>
    </source>
</evidence>
<dbReference type="Proteomes" id="UP000198615">
    <property type="component" value="Unassembled WGS sequence"/>
</dbReference>
<evidence type="ECO:0000256" key="6">
    <source>
        <dbReference type="ARBA" id="ARBA00022989"/>
    </source>
</evidence>
<dbReference type="AlphaFoldDB" id="A0A8G2BL14"/>
<dbReference type="Pfam" id="PF07690">
    <property type="entry name" value="MFS_1"/>
    <property type="match status" value="1"/>
</dbReference>
<dbReference type="InterPro" id="IPR011701">
    <property type="entry name" value="MFS"/>
</dbReference>
<evidence type="ECO:0000256" key="4">
    <source>
        <dbReference type="ARBA" id="ARBA00022475"/>
    </source>
</evidence>
<accession>A0A8G2BL14</accession>
<keyword evidence="5 8" id="KW-0812">Transmembrane</keyword>
<dbReference type="GO" id="GO:0005886">
    <property type="term" value="C:plasma membrane"/>
    <property type="evidence" value="ECO:0007669"/>
    <property type="project" value="UniProtKB-SubCell"/>
</dbReference>
<feature type="transmembrane region" description="Helical" evidence="8">
    <location>
        <begin position="148"/>
        <end position="169"/>
    </location>
</feature>
<organism evidence="10 11">
    <name type="scientific">Thalassobaculum litoreum DSM 18839</name>
    <dbReference type="NCBI Taxonomy" id="1123362"/>
    <lineage>
        <taxon>Bacteria</taxon>
        <taxon>Pseudomonadati</taxon>
        <taxon>Pseudomonadota</taxon>
        <taxon>Alphaproteobacteria</taxon>
        <taxon>Rhodospirillales</taxon>
        <taxon>Thalassobaculaceae</taxon>
        <taxon>Thalassobaculum</taxon>
    </lineage>
</organism>
<feature type="transmembrane region" description="Helical" evidence="8">
    <location>
        <begin position="59"/>
        <end position="82"/>
    </location>
</feature>
<dbReference type="CDD" id="cd17503">
    <property type="entry name" value="MFS_LmrB_MDR_like"/>
    <property type="match status" value="1"/>
</dbReference>
<comment type="caution">
    <text evidence="10">The sequence shown here is derived from an EMBL/GenBank/DDBJ whole genome shotgun (WGS) entry which is preliminary data.</text>
</comment>
<keyword evidence="11" id="KW-1185">Reference proteome</keyword>
<dbReference type="EMBL" id="FNBW01000014">
    <property type="protein sequence ID" value="SDG32051.1"/>
    <property type="molecule type" value="Genomic_DNA"/>
</dbReference>
<comment type="similarity">
    <text evidence="2">Belongs to the major facilitator superfamily. EmrB family.</text>
</comment>
<dbReference type="PANTHER" id="PTHR42718:SF9">
    <property type="entry name" value="MAJOR FACILITATOR SUPERFAMILY MULTIDRUG TRANSPORTER MFSC"/>
    <property type="match status" value="1"/>
</dbReference>
<evidence type="ECO:0000313" key="10">
    <source>
        <dbReference type="EMBL" id="SDG32051.1"/>
    </source>
</evidence>
<dbReference type="InterPro" id="IPR020846">
    <property type="entry name" value="MFS_dom"/>
</dbReference>
<name>A0A8G2BL14_9PROT</name>
<evidence type="ECO:0000256" key="2">
    <source>
        <dbReference type="ARBA" id="ARBA00008537"/>
    </source>
</evidence>
<evidence type="ECO:0000256" key="7">
    <source>
        <dbReference type="ARBA" id="ARBA00023136"/>
    </source>
</evidence>
<feature type="transmembrane region" description="Helical" evidence="8">
    <location>
        <begin position="370"/>
        <end position="393"/>
    </location>
</feature>
<reference evidence="10 11" key="1">
    <citation type="submission" date="2016-10" db="EMBL/GenBank/DDBJ databases">
        <authorList>
            <person name="Varghese N."/>
            <person name="Submissions S."/>
        </authorList>
    </citation>
    <scope>NUCLEOTIDE SEQUENCE [LARGE SCALE GENOMIC DNA]</scope>
    <source>
        <strain evidence="10 11">DSM 18839</strain>
    </source>
</reference>
<proteinExistence type="inferred from homology"/>
<feature type="transmembrane region" description="Helical" evidence="8">
    <location>
        <begin position="21"/>
        <end position="44"/>
    </location>
</feature>
<comment type="subcellular location">
    <subcellularLocation>
        <location evidence="1">Cell membrane</location>
        <topology evidence="1">Multi-pass membrane protein</topology>
    </subcellularLocation>
</comment>
<dbReference type="SUPFAM" id="SSF103473">
    <property type="entry name" value="MFS general substrate transporter"/>
    <property type="match status" value="1"/>
</dbReference>
<evidence type="ECO:0000259" key="9">
    <source>
        <dbReference type="PROSITE" id="PS50850"/>
    </source>
</evidence>
<feature type="transmembrane region" description="Helical" evidence="8">
    <location>
        <begin position="414"/>
        <end position="435"/>
    </location>
</feature>
<dbReference type="Gene3D" id="1.20.1250.20">
    <property type="entry name" value="MFS general substrate transporter like domains"/>
    <property type="match status" value="1"/>
</dbReference>
<evidence type="ECO:0000256" key="8">
    <source>
        <dbReference type="SAM" id="Phobius"/>
    </source>
</evidence>
<dbReference type="NCBIfam" id="TIGR00711">
    <property type="entry name" value="efflux_EmrB"/>
    <property type="match status" value="1"/>
</dbReference>
<evidence type="ECO:0000256" key="1">
    <source>
        <dbReference type="ARBA" id="ARBA00004651"/>
    </source>
</evidence>
<evidence type="ECO:0000313" key="11">
    <source>
        <dbReference type="Proteomes" id="UP000198615"/>
    </source>
</evidence>
<dbReference type="InterPro" id="IPR004638">
    <property type="entry name" value="EmrB-like"/>
</dbReference>
<protein>
    <submittedName>
        <fullName evidence="10">MFS transporter, DHA2 family, multidrug resistance protein</fullName>
    </submittedName>
</protein>
<evidence type="ECO:0000256" key="5">
    <source>
        <dbReference type="ARBA" id="ARBA00022692"/>
    </source>
</evidence>
<feature type="transmembrane region" description="Helical" evidence="8">
    <location>
        <begin position="89"/>
        <end position="108"/>
    </location>
</feature>
<gene>
    <name evidence="10" type="ORF">SAMN05660686_04031</name>
</gene>
<feature type="domain" description="Major facilitator superfamily (MFS) profile" evidence="9">
    <location>
        <begin position="21"/>
        <end position="508"/>
    </location>
</feature>
<feature type="transmembrane region" description="Helical" evidence="8">
    <location>
        <begin position="239"/>
        <end position="256"/>
    </location>
</feature>
<feature type="transmembrane region" description="Helical" evidence="8">
    <location>
        <begin position="277"/>
        <end position="301"/>
    </location>
</feature>
<feature type="transmembrane region" description="Helical" evidence="8">
    <location>
        <begin position="313"/>
        <end position="334"/>
    </location>
</feature>
<feature type="transmembrane region" description="Helical" evidence="8">
    <location>
        <begin position="482"/>
        <end position="503"/>
    </location>
</feature>
<keyword evidence="7 8" id="KW-0472">Membrane</keyword>
<keyword evidence="6 8" id="KW-1133">Transmembrane helix</keyword>
<keyword evidence="3" id="KW-0813">Transport</keyword>